<dbReference type="Proteomes" id="UP000505210">
    <property type="component" value="Chromosome"/>
</dbReference>
<protein>
    <submittedName>
        <fullName evidence="1">Uncharacterized protein</fullName>
    </submittedName>
</protein>
<accession>A0A6M8BBH0</accession>
<name>A0A6M8BBH0_9CYAN</name>
<gene>
    <name evidence="1" type="ORF">HPC62_00995</name>
</gene>
<dbReference type="EMBL" id="CP053661">
    <property type="protein sequence ID" value="QKD84699.1"/>
    <property type="molecule type" value="Genomic_DNA"/>
</dbReference>
<dbReference type="AlphaFoldDB" id="A0A6M8BBH0"/>
<evidence type="ECO:0000313" key="1">
    <source>
        <dbReference type="EMBL" id="QKD84699.1"/>
    </source>
</evidence>
<reference evidence="1 2" key="1">
    <citation type="submission" date="2020-05" db="EMBL/GenBank/DDBJ databases">
        <title>Complete genome sequence of of a novel Thermoleptolyngbya strain isolated from hot springs of Ganzi, Sichuan China.</title>
        <authorList>
            <person name="Tang J."/>
            <person name="Daroch M."/>
            <person name="Li L."/>
            <person name="Waleron K."/>
            <person name="Waleron M."/>
            <person name="Waleron M."/>
        </authorList>
    </citation>
    <scope>NUCLEOTIDE SEQUENCE [LARGE SCALE GENOMIC DNA]</scope>
    <source>
        <strain evidence="1 2">PKUAC-SCTA183</strain>
    </source>
</reference>
<proteinExistence type="predicted"/>
<sequence>MMTASDRFSARVAIYSLRCLQQIAQQSHRAIADLSPQQVANWVEQDPSLSPEKGFDDAFKVFFGRLVISSLKPLHQIAAEADQPIETLTVPQVVAWFEQSAKQRIERQMEQN</sequence>
<organism evidence="1 2">
    <name type="scientific">Thermoleptolyngbya sichuanensis A183</name>
    <dbReference type="NCBI Taxonomy" id="2737172"/>
    <lineage>
        <taxon>Bacteria</taxon>
        <taxon>Bacillati</taxon>
        <taxon>Cyanobacteriota</taxon>
        <taxon>Cyanophyceae</taxon>
        <taxon>Oculatellales</taxon>
        <taxon>Oculatellaceae</taxon>
        <taxon>Thermoleptolyngbya</taxon>
        <taxon>Thermoleptolyngbya sichuanensis</taxon>
    </lineage>
</organism>
<dbReference type="KEGG" id="theu:HPC62_00995"/>
<evidence type="ECO:0000313" key="2">
    <source>
        <dbReference type="Proteomes" id="UP000505210"/>
    </source>
</evidence>
<keyword evidence="2" id="KW-1185">Reference proteome</keyword>